<dbReference type="EMBL" id="CM001883">
    <property type="protein sequence ID" value="EOY09676.1"/>
    <property type="molecule type" value="Genomic_DNA"/>
</dbReference>
<dbReference type="STRING" id="3641.A0A061EY37"/>
<keyword evidence="2" id="KW-1185">Reference proteome</keyword>
<protein>
    <submittedName>
        <fullName evidence="1">Uncharacterized protein</fullName>
    </submittedName>
</protein>
<name>A0A061EY37_THECC</name>
<dbReference type="HOGENOM" id="CLU_2473490_0_0_1"/>
<sequence>MRHLQSSNRTPSERRKLLNVLDFLKKPNAKEIVSGTRDIINLYEKFKNAIEASFAGTVDALTQKAENYNSFYFILSVVVNGLSMLNSL</sequence>
<organism evidence="1 2">
    <name type="scientific">Theobroma cacao</name>
    <name type="common">Cacao</name>
    <name type="synonym">Cocoa</name>
    <dbReference type="NCBI Taxonomy" id="3641"/>
    <lineage>
        <taxon>Eukaryota</taxon>
        <taxon>Viridiplantae</taxon>
        <taxon>Streptophyta</taxon>
        <taxon>Embryophyta</taxon>
        <taxon>Tracheophyta</taxon>
        <taxon>Spermatophyta</taxon>
        <taxon>Magnoliopsida</taxon>
        <taxon>eudicotyledons</taxon>
        <taxon>Gunneridae</taxon>
        <taxon>Pentapetalae</taxon>
        <taxon>rosids</taxon>
        <taxon>malvids</taxon>
        <taxon>Malvales</taxon>
        <taxon>Malvaceae</taxon>
        <taxon>Byttnerioideae</taxon>
        <taxon>Theobroma</taxon>
    </lineage>
</organism>
<dbReference type="eggNOG" id="ENOG502SEZ6">
    <property type="taxonomic scope" value="Eukaryota"/>
</dbReference>
<dbReference type="AlphaFoldDB" id="A0A061EY37"/>
<evidence type="ECO:0000313" key="2">
    <source>
        <dbReference type="Proteomes" id="UP000026915"/>
    </source>
</evidence>
<dbReference type="Proteomes" id="UP000026915">
    <property type="component" value="Chromosome 5"/>
</dbReference>
<accession>A0A061EY37</accession>
<reference evidence="1 2" key="1">
    <citation type="journal article" date="2013" name="Genome Biol.">
        <title>The genome sequence of the most widely cultivated cacao type and its use to identify candidate genes regulating pod color.</title>
        <authorList>
            <person name="Motamayor J.C."/>
            <person name="Mockaitis K."/>
            <person name="Schmutz J."/>
            <person name="Haiminen N."/>
            <person name="Iii D.L."/>
            <person name="Cornejo O."/>
            <person name="Findley S.D."/>
            <person name="Zheng P."/>
            <person name="Utro F."/>
            <person name="Royaert S."/>
            <person name="Saski C."/>
            <person name="Jenkins J."/>
            <person name="Podicheti R."/>
            <person name="Zhao M."/>
            <person name="Scheffler B.E."/>
            <person name="Stack J.C."/>
            <person name="Feltus F.A."/>
            <person name="Mustiga G.M."/>
            <person name="Amores F."/>
            <person name="Phillips W."/>
            <person name="Marelli J.P."/>
            <person name="May G.D."/>
            <person name="Shapiro H."/>
            <person name="Ma J."/>
            <person name="Bustamante C.D."/>
            <person name="Schnell R.J."/>
            <person name="Main D."/>
            <person name="Gilbert D."/>
            <person name="Parida L."/>
            <person name="Kuhn D.N."/>
        </authorList>
    </citation>
    <scope>NUCLEOTIDE SEQUENCE [LARGE SCALE GENOMIC DNA]</scope>
    <source>
        <strain evidence="2">cv. Matina 1-6</strain>
    </source>
</reference>
<dbReference type="Gramene" id="EOY09676">
    <property type="protein sequence ID" value="EOY09676"/>
    <property type="gene ID" value="TCM_025069"/>
</dbReference>
<evidence type="ECO:0000313" key="1">
    <source>
        <dbReference type="EMBL" id="EOY09676.1"/>
    </source>
</evidence>
<proteinExistence type="predicted"/>
<gene>
    <name evidence="1" type="ORF">TCM_025069</name>
</gene>
<dbReference type="InParanoid" id="A0A061EY37"/>